<comment type="caution">
    <text evidence="2">The sequence shown here is derived from an EMBL/GenBank/DDBJ whole genome shotgun (WGS) entry which is preliminary data.</text>
</comment>
<evidence type="ECO:0000259" key="1">
    <source>
        <dbReference type="PROSITE" id="PS50181"/>
    </source>
</evidence>
<keyword evidence="3" id="KW-1185">Reference proteome</keyword>
<dbReference type="EMBL" id="JAUUTY010000004">
    <property type="protein sequence ID" value="KAK1643464.1"/>
    <property type="molecule type" value="Genomic_DNA"/>
</dbReference>
<dbReference type="InterPro" id="IPR036047">
    <property type="entry name" value="F-box-like_dom_sf"/>
</dbReference>
<evidence type="ECO:0000313" key="2">
    <source>
        <dbReference type="EMBL" id="KAK1643464.1"/>
    </source>
</evidence>
<name>A0AAD8S1A6_LOLMU</name>
<organism evidence="2 3">
    <name type="scientific">Lolium multiflorum</name>
    <name type="common">Italian ryegrass</name>
    <name type="synonym">Lolium perenne subsp. multiflorum</name>
    <dbReference type="NCBI Taxonomy" id="4521"/>
    <lineage>
        <taxon>Eukaryota</taxon>
        <taxon>Viridiplantae</taxon>
        <taxon>Streptophyta</taxon>
        <taxon>Embryophyta</taxon>
        <taxon>Tracheophyta</taxon>
        <taxon>Spermatophyta</taxon>
        <taxon>Magnoliopsida</taxon>
        <taxon>Liliopsida</taxon>
        <taxon>Poales</taxon>
        <taxon>Poaceae</taxon>
        <taxon>BOP clade</taxon>
        <taxon>Pooideae</taxon>
        <taxon>Poodae</taxon>
        <taxon>Poeae</taxon>
        <taxon>Poeae Chloroplast Group 2 (Poeae type)</taxon>
        <taxon>Loliodinae</taxon>
        <taxon>Loliinae</taxon>
        <taxon>Lolium</taxon>
    </lineage>
</organism>
<accession>A0AAD8S1A6</accession>
<dbReference type="Gene3D" id="3.80.10.10">
    <property type="entry name" value="Ribonuclease Inhibitor"/>
    <property type="match status" value="1"/>
</dbReference>
<dbReference type="SUPFAM" id="SSF81383">
    <property type="entry name" value="F-box domain"/>
    <property type="match status" value="1"/>
</dbReference>
<dbReference type="PROSITE" id="PS50181">
    <property type="entry name" value="FBOX"/>
    <property type="match status" value="1"/>
</dbReference>
<dbReference type="InterPro" id="IPR032675">
    <property type="entry name" value="LRR_dom_sf"/>
</dbReference>
<dbReference type="InterPro" id="IPR055357">
    <property type="entry name" value="LRR_At1g61320_AtMIF1"/>
</dbReference>
<reference evidence="2" key="1">
    <citation type="submission" date="2023-07" db="EMBL/GenBank/DDBJ databases">
        <title>A chromosome-level genome assembly of Lolium multiflorum.</title>
        <authorList>
            <person name="Chen Y."/>
            <person name="Copetti D."/>
            <person name="Kolliker R."/>
            <person name="Studer B."/>
        </authorList>
    </citation>
    <scope>NUCLEOTIDE SEQUENCE</scope>
    <source>
        <strain evidence="2">02402/16</strain>
        <tissue evidence="2">Leaf</tissue>
    </source>
</reference>
<protein>
    <recommendedName>
        <fullName evidence="1">F-box domain-containing protein</fullName>
    </recommendedName>
</protein>
<sequence>MCMSKEHTSCCEDKLSSSPDEILIMILDKLDPRTTITTTVLSKRWLDLPRRQYTCYDLSVYEILPPRYHRLKKITMEAKAGYEAEKRAHNLTDSTAFKDKYDRFYAIKDQHEQWMWKVHLVTPILQRYERLAMRRYVKRVNALLLPPNNSQQLSIQKLRLQAFTTSSFDQWIPAAVGRWGVEELEIIIENSYQPYDFRLLDRCQNVRLKRLVLSNCCNYGRTPLFFQRLTTLTMCGLSSRIHIINDILMNCVQLVDLRLKNSPYHSQPYRFNFPASMLKNLQLDNCSIWKIYLTSLPCLETFAFRGRPAKLHYGEVPELRHVSLDFLETGDNGDNHNLRRQSTYALGKFFKGTPPPLEYLVLQLRGHQMWIEPTAIPSRLIHLKKLFVANVPRSWDTFWIFILFAAAPFLQSLQVHFDNNSEKAGAAEPLPLDVQVEQPQQQHLHLRELVVVGFDGAAWQTGFVKRVMRASRWLQRVHLLDGHVVEAEDRGLLDLEVVPCRREWHECERSEVLEELADGTGFPQRKIVLE</sequence>
<dbReference type="InterPro" id="IPR001810">
    <property type="entry name" value="F-box_dom"/>
</dbReference>
<dbReference type="Proteomes" id="UP001231189">
    <property type="component" value="Unassembled WGS sequence"/>
</dbReference>
<proteinExistence type="predicted"/>
<dbReference type="AlphaFoldDB" id="A0AAD8S1A6"/>
<dbReference type="SUPFAM" id="SSF52047">
    <property type="entry name" value="RNI-like"/>
    <property type="match status" value="1"/>
</dbReference>
<dbReference type="PANTHER" id="PTHR35545:SF17">
    <property type="entry name" value="OS03G0157000 PROTEIN"/>
    <property type="match status" value="1"/>
</dbReference>
<feature type="domain" description="F-box" evidence="1">
    <location>
        <begin position="12"/>
        <end position="64"/>
    </location>
</feature>
<gene>
    <name evidence="2" type="ORF">QYE76_061269</name>
</gene>
<dbReference type="Pfam" id="PF23622">
    <property type="entry name" value="LRR_At1g61320_AtMIF1"/>
    <property type="match status" value="1"/>
</dbReference>
<evidence type="ECO:0000313" key="3">
    <source>
        <dbReference type="Proteomes" id="UP001231189"/>
    </source>
</evidence>
<dbReference type="PANTHER" id="PTHR35545">
    <property type="entry name" value="F-BOX DOMAIN-CONTAINING PROTEIN"/>
    <property type="match status" value="1"/>
</dbReference>